<sequence>MKLLNRSAFAVIPKQPFVDWANSLELDDEGLNETLTLEEHQREGTVYLIDEVENDSDFDAALSLNWSTIFENELAAWDEMADAWPEPRSQALFADWFEVKPQVMALDLAVEPVMVASLEE</sequence>
<name>A0A8J7FFI0_9GAMM</name>
<keyword evidence="2" id="KW-1185">Reference proteome</keyword>
<organism evidence="1 2">
    <name type="scientific">Pontibacterium sinense</name>
    <dbReference type="NCBI Taxonomy" id="2781979"/>
    <lineage>
        <taxon>Bacteria</taxon>
        <taxon>Pseudomonadati</taxon>
        <taxon>Pseudomonadota</taxon>
        <taxon>Gammaproteobacteria</taxon>
        <taxon>Oceanospirillales</taxon>
        <taxon>Oceanospirillaceae</taxon>
        <taxon>Pontibacterium</taxon>
    </lineage>
</organism>
<reference evidence="1" key="1">
    <citation type="submission" date="2020-10" db="EMBL/GenBank/DDBJ databases">
        <title>Bacterium isolated from coastal waters sediment.</title>
        <authorList>
            <person name="Chen R.-J."/>
            <person name="Lu D.-C."/>
            <person name="Zhu K.-L."/>
            <person name="Du Z.-J."/>
        </authorList>
    </citation>
    <scope>NUCLEOTIDE SEQUENCE</scope>
    <source>
        <strain evidence="1">N1Y112</strain>
    </source>
</reference>
<gene>
    <name evidence="1" type="ORF">IOQ59_14780</name>
</gene>
<dbReference type="Proteomes" id="UP000640333">
    <property type="component" value="Unassembled WGS sequence"/>
</dbReference>
<evidence type="ECO:0000313" key="2">
    <source>
        <dbReference type="Proteomes" id="UP000640333"/>
    </source>
</evidence>
<protein>
    <recommendedName>
        <fullName evidence="3">VacJ</fullName>
    </recommendedName>
</protein>
<dbReference type="EMBL" id="JADEYS010000015">
    <property type="protein sequence ID" value="MBE9398524.1"/>
    <property type="molecule type" value="Genomic_DNA"/>
</dbReference>
<evidence type="ECO:0008006" key="3">
    <source>
        <dbReference type="Google" id="ProtNLM"/>
    </source>
</evidence>
<dbReference type="AlphaFoldDB" id="A0A8J7FFI0"/>
<proteinExistence type="predicted"/>
<comment type="caution">
    <text evidence="1">The sequence shown here is derived from an EMBL/GenBank/DDBJ whole genome shotgun (WGS) entry which is preliminary data.</text>
</comment>
<dbReference type="RefSeq" id="WP_193954158.1">
    <property type="nucleotide sequence ID" value="NZ_JADEYS010000015.1"/>
</dbReference>
<accession>A0A8J7FFI0</accession>
<evidence type="ECO:0000313" key="1">
    <source>
        <dbReference type="EMBL" id="MBE9398524.1"/>
    </source>
</evidence>